<evidence type="ECO:0000313" key="2">
    <source>
        <dbReference type="EMBL" id="MBK1878512.1"/>
    </source>
</evidence>
<dbReference type="InterPro" id="IPR005502">
    <property type="entry name" value="Ribosyl_crysJ1"/>
</dbReference>
<keyword evidence="1" id="KW-0732">Signal</keyword>
<dbReference type="RefSeq" id="WP_200356724.1">
    <property type="nucleotide sequence ID" value="NZ_JAENIL010000031.1"/>
</dbReference>
<name>A0A934VQN0_9BACT</name>
<gene>
    <name evidence="2" type="ORF">JIN87_16645</name>
</gene>
<organism evidence="2 3">
    <name type="scientific">Pelagicoccus mobilis</name>
    <dbReference type="NCBI Taxonomy" id="415221"/>
    <lineage>
        <taxon>Bacteria</taxon>
        <taxon>Pseudomonadati</taxon>
        <taxon>Verrucomicrobiota</taxon>
        <taxon>Opitutia</taxon>
        <taxon>Puniceicoccales</taxon>
        <taxon>Pelagicoccaceae</taxon>
        <taxon>Pelagicoccus</taxon>
    </lineage>
</organism>
<evidence type="ECO:0000256" key="1">
    <source>
        <dbReference type="SAM" id="SignalP"/>
    </source>
</evidence>
<dbReference type="EMBL" id="JAENIL010000031">
    <property type="protein sequence ID" value="MBK1878512.1"/>
    <property type="molecule type" value="Genomic_DNA"/>
</dbReference>
<accession>A0A934VQN0</accession>
<proteinExistence type="predicted"/>
<feature type="signal peptide" evidence="1">
    <location>
        <begin position="1"/>
        <end position="24"/>
    </location>
</feature>
<dbReference type="Proteomes" id="UP000617628">
    <property type="component" value="Unassembled WGS sequence"/>
</dbReference>
<comment type="caution">
    <text evidence="2">The sequence shown here is derived from an EMBL/GenBank/DDBJ whole genome shotgun (WGS) entry which is preliminary data.</text>
</comment>
<protein>
    <submittedName>
        <fullName evidence="2">ADP-ribosylglycohydrolase family protein</fullName>
    </submittedName>
</protein>
<sequence>MPLKSIATISALFLLHTQSTFAQAEEGLKRISETDLKDKIHGYWIGQLTGNYIGFPFENLYDEEPIPVFIERYYTFKDAEALGLKMNLDDRRSYTPILADALGGAWSDDDTDIEFATLHAVEEYGLDITYPEIVAFWKKHVNRYIWAAARAARDNMDTGLLPPETGDRENNHRWFGISSQLMTEIWGAFYPGMTLQAAERAEWNAKMMTADWATHPDIVYASMYSAAFFESDVRKLVTDAARKLPKESPYRRGIEETLMWSLQHADWHVTRKLIHDKYYTRVDDFEVPYEMGGAVINGLIGIMSILYGEGDFMKTVSIATTAGYDCDNQAATCGGLLGIINGGSSIPDTLTRDLPSRWPWETPFNDQYINYSRDGLPNFTRISDIVTRIQRIAEQAIFENGGRKLRQDGQVVYEIVTN</sequence>
<feature type="chain" id="PRO_5037256499" evidence="1">
    <location>
        <begin position="25"/>
        <end position="418"/>
    </location>
</feature>
<keyword evidence="3" id="KW-1185">Reference proteome</keyword>
<dbReference type="AlphaFoldDB" id="A0A934VQN0"/>
<dbReference type="Gene3D" id="1.10.4080.10">
    <property type="entry name" value="ADP-ribosylation/Crystallin J1"/>
    <property type="match status" value="1"/>
</dbReference>
<dbReference type="SUPFAM" id="SSF101478">
    <property type="entry name" value="ADP-ribosylglycohydrolase"/>
    <property type="match status" value="1"/>
</dbReference>
<evidence type="ECO:0000313" key="3">
    <source>
        <dbReference type="Proteomes" id="UP000617628"/>
    </source>
</evidence>
<reference evidence="2" key="1">
    <citation type="submission" date="2021-01" db="EMBL/GenBank/DDBJ databases">
        <title>Modified the classification status of verrucomicrobia.</title>
        <authorList>
            <person name="Feng X."/>
        </authorList>
    </citation>
    <scope>NUCLEOTIDE SEQUENCE</scope>
    <source>
        <strain evidence="2">KCTC 13126</strain>
    </source>
</reference>
<dbReference type="Pfam" id="PF03747">
    <property type="entry name" value="ADP_ribosyl_GH"/>
    <property type="match status" value="1"/>
</dbReference>
<dbReference type="InterPro" id="IPR036705">
    <property type="entry name" value="Ribosyl_crysJ1_sf"/>
</dbReference>